<evidence type="ECO:0000256" key="7">
    <source>
        <dbReference type="SAM" id="MobiDB-lite"/>
    </source>
</evidence>
<dbReference type="Gene3D" id="3.30.60.20">
    <property type="match status" value="1"/>
</dbReference>
<organism evidence="9 10">
    <name type="scientific">Dimorphilus gyrociliatus</name>
    <dbReference type="NCBI Taxonomy" id="2664684"/>
    <lineage>
        <taxon>Eukaryota</taxon>
        <taxon>Metazoa</taxon>
        <taxon>Spiralia</taxon>
        <taxon>Lophotrochozoa</taxon>
        <taxon>Annelida</taxon>
        <taxon>Polychaeta</taxon>
        <taxon>Polychaeta incertae sedis</taxon>
        <taxon>Dinophilidae</taxon>
        <taxon>Dimorphilus</taxon>
    </lineage>
</organism>
<evidence type="ECO:0000313" key="10">
    <source>
        <dbReference type="Proteomes" id="UP000549394"/>
    </source>
</evidence>
<evidence type="ECO:0000256" key="4">
    <source>
        <dbReference type="ARBA" id="ARBA00022833"/>
    </source>
</evidence>
<feature type="domain" description="Phorbol-ester/DAG-type" evidence="8">
    <location>
        <begin position="148"/>
        <end position="198"/>
    </location>
</feature>
<protein>
    <submittedName>
        <fullName evidence="9">DgyrCDS5034</fullName>
    </submittedName>
</protein>
<dbReference type="InterPro" id="IPR051366">
    <property type="entry name" value="DEF8"/>
</dbReference>
<evidence type="ECO:0000256" key="3">
    <source>
        <dbReference type="ARBA" id="ARBA00022771"/>
    </source>
</evidence>
<evidence type="ECO:0000256" key="1">
    <source>
        <dbReference type="ARBA" id="ARBA00022723"/>
    </source>
</evidence>
<evidence type="ECO:0000256" key="2">
    <source>
        <dbReference type="ARBA" id="ARBA00022737"/>
    </source>
</evidence>
<dbReference type="OrthoDB" id="1918044at2759"/>
<dbReference type="Pfam" id="PF13901">
    <property type="entry name" value="RH_dom"/>
    <property type="match status" value="1"/>
</dbReference>
<dbReference type="Proteomes" id="UP000549394">
    <property type="component" value="Unassembled WGS sequence"/>
</dbReference>
<dbReference type="PANTHER" id="PTHR12326:SF3">
    <property type="entry name" value="DIFFERENTIALLY EXPRESSED IN FDCP 8 HOMOLOG"/>
    <property type="match status" value="1"/>
</dbReference>
<sequence>MTETSTTPKNISAKPSIASVSLNFEINEPAEEPSPPFSTTWREKPSDSLSSLDDNLFIDDDHTLGNYKNNDIEINENHFAKTDQELISTGNRSALNDRSEFLRRKIKEVDDQLQREELIESLVRIQMKLASMDEEEDFEMVNSKLVSGHKFIVRKGSSSSECETCHQIIWRIVKFYYYCKICNCCVHEGCLNKVNISCAALAIENEIKVEIKICPEIGLAKQKFKCAGCQTKLSFFGNDRCMPRLCDYSGFYFCHSCHWNNTTYIPARIIHNWDIREYPVSRYFYHYLNLLRKKPIFYLKDLNEDLKGLVGELDQIVKLREDLMDMKFYVITCKDALESKILLKLSARQHFVDDSDVYSLEDFIDVANDELLEFLIDVHSALAQHIKTDCARCRKKGEICCICREPEVLFPFDNLATQCKVCCAFMHKYCFARRKECPRCTT</sequence>
<dbReference type="PROSITE" id="PS50081">
    <property type="entry name" value="ZF_DAG_PE_2"/>
    <property type="match status" value="1"/>
</dbReference>
<dbReference type="SMART" id="SM00109">
    <property type="entry name" value="C1"/>
    <property type="match status" value="1"/>
</dbReference>
<proteinExistence type="inferred from homology"/>
<keyword evidence="4" id="KW-0862">Zinc</keyword>
<keyword evidence="1" id="KW-0479">Metal-binding</keyword>
<feature type="coiled-coil region" evidence="6">
    <location>
        <begin position="92"/>
        <end position="135"/>
    </location>
</feature>
<gene>
    <name evidence="9" type="ORF">DGYR_LOCUS4763</name>
</gene>
<keyword evidence="2" id="KW-0677">Repeat</keyword>
<dbReference type="SMART" id="SM01175">
    <property type="entry name" value="DUF4206"/>
    <property type="match status" value="1"/>
</dbReference>
<dbReference type="AlphaFoldDB" id="A0A7I8VK69"/>
<comment type="caution">
    <text evidence="9">The sequence shown here is derived from an EMBL/GenBank/DDBJ whole genome shotgun (WGS) entry which is preliminary data.</text>
</comment>
<comment type="similarity">
    <text evidence="5">Belongs to the DEF8 family.</text>
</comment>
<keyword evidence="3" id="KW-0863">Zinc-finger</keyword>
<dbReference type="SUPFAM" id="SSF57889">
    <property type="entry name" value="Cysteine-rich domain"/>
    <property type="match status" value="1"/>
</dbReference>
<dbReference type="InterPro" id="IPR046349">
    <property type="entry name" value="C1-like_sf"/>
</dbReference>
<dbReference type="InterPro" id="IPR025258">
    <property type="entry name" value="RH_dom"/>
</dbReference>
<reference evidence="9 10" key="1">
    <citation type="submission" date="2020-08" db="EMBL/GenBank/DDBJ databases">
        <authorList>
            <person name="Hejnol A."/>
        </authorList>
    </citation>
    <scope>NUCLEOTIDE SEQUENCE [LARGE SCALE GENOMIC DNA]</scope>
</reference>
<evidence type="ECO:0000313" key="9">
    <source>
        <dbReference type="EMBL" id="CAD5116108.1"/>
    </source>
</evidence>
<keyword evidence="10" id="KW-1185">Reference proteome</keyword>
<evidence type="ECO:0000256" key="5">
    <source>
        <dbReference type="ARBA" id="ARBA00029450"/>
    </source>
</evidence>
<dbReference type="PROSITE" id="PS00479">
    <property type="entry name" value="ZF_DAG_PE_1"/>
    <property type="match status" value="1"/>
</dbReference>
<dbReference type="InterPro" id="IPR002219">
    <property type="entry name" value="PKC_DAG/PE"/>
</dbReference>
<feature type="region of interest" description="Disordered" evidence="7">
    <location>
        <begin position="23"/>
        <end position="46"/>
    </location>
</feature>
<evidence type="ECO:0000256" key="6">
    <source>
        <dbReference type="SAM" id="Coils"/>
    </source>
</evidence>
<dbReference type="PANTHER" id="PTHR12326">
    <property type="entry name" value="PLECKSTRIN HOMOLOGY DOMAIN CONTAINING PROTEIN"/>
    <property type="match status" value="1"/>
</dbReference>
<dbReference type="GO" id="GO:0008270">
    <property type="term" value="F:zinc ion binding"/>
    <property type="evidence" value="ECO:0007669"/>
    <property type="project" value="UniProtKB-KW"/>
</dbReference>
<keyword evidence="6" id="KW-0175">Coiled coil</keyword>
<dbReference type="Pfam" id="PF00130">
    <property type="entry name" value="C1_1"/>
    <property type="match status" value="1"/>
</dbReference>
<accession>A0A7I8VK69</accession>
<name>A0A7I8VK69_9ANNE</name>
<dbReference type="EMBL" id="CAJFCJ010000006">
    <property type="protein sequence ID" value="CAD5116108.1"/>
    <property type="molecule type" value="Genomic_DNA"/>
</dbReference>
<evidence type="ECO:0000259" key="8">
    <source>
        <dbReference type="PROSITE" id="PS50081"/>
    </source>
</evidence>